<dbReference type="SUPFAM" id="SSF51366">
    <property type="entry name" value="Ribulose-phoshate binding barrel"/>
    <property type="match status" value="1"/>
</dbReference>
<evidence type="ECO:0000256" key="10">
    <source>
        <dbReference type="RuleBase" id="RU003662"/>
    </source>
</evidence>
<keyword evidence="12" id="KW-1185">Reference proteome</keyword>
<evidence type="ECO:0000256" key="6">
    <source>
        <dbReference type="ARBA" id="ARBA00023141"/>
    </source>
</evidence>
<dbReference type="RefSeq" id="WP_141376352.1">
    <property type="nucleotide sequence ID" value="NZ_BAPL01000025.1"/>
</dbReference>
<dbReference type="NCBIfam" id="TIGR00262">
    <property type="entry name" value="trpA"/>
    <property type="match status" value="1"/>
</dbReference>
<accession>A0A4Y3TS13</accession>
<keyword evidence="6 9" id="KW-0057">Aromatic amino acid biosynthesis</keyword>
<evidence type="ECO:0000256" key="2">
    <source>
        <dbReference type="ARBA" id="ARBA00004733"/>
    </source>
</evidence>
<keyword evidence="7 9" id="KW-0456">Lyase</keyword>
<feature type="active site" description="Proton acceptor" evidence="9">
    <location>
        <position position="60"/>
    </location>
</feature>
<dbReference type="Pfam" id="PF00290">
    <property type="entry name" value="Trp_syntA"/>
    <property type="match status" value="1"/>
</dbReference>
<dbReference type="InterPro" id="IPR013785">
    <property type="entry name" value="Aldolase_TIM"/>
</dbReference>
<evidence type="ECO:0000256" key="1">
    <source>
        <dbReference type="ARBA" id="ARBA00003365"/>
    </source>
</evidence>
<reference evidence="11 12" key="1">
    <citation type="submission" date="2019-06" db="EMBL/GenBank/DDBJ databases">
        <title>Whole genome shotgun sequence of Acetobacter peroxydans NBRC 13755.</title>
        <authorList>
            <person name="Hosoyama A."/>
            <person name="Uohara A."/>
            <person name="Ohji S."/>
            <person name="Ichikawa N."/>
        </authorList>
    </citation>
    <scope>NUCLEOTIDE SEQUENCE [LARGE SCALE GENOMIC DNA]</scope>
    <source>
        <strain evidence="11 12">NBRC 13755</strain>
    </source>
</reference>
<name>A0A4Y3TS13_9PROT</name>
<comment type="caution">
    <text evidence="11">The sequence shown here is derived from an EMBL/GenBank/DDBJ whole genome shotgun (WGS) entry which is preliminary data.</text>
</comment>
<dbReference type="GO" id="GO:0004834">
    <property type="term" value="F:tryptophan synthase activity"/>
    <property type="evidence" value="ECO:0007669"/>
    <property type="project" value="UniProtKB-UniRule"/>
</dbReference>
<dbReference type="AlphaFoldDB" id="A0A4Y3TS13"/>
<evidence type="ECO:0000313" key="12">
    <source>
        <dbReference type="Proteomes" id="UP000317730"/>
    </source>
</evidence>
<evidence type="ECO:0000256" key="7">
    <source>
        <dbReference type="ARBA" id="ARBA00023239"/>
    </source>
</evidence>
<dbReference type="Gene3D" id="3.20.20.70">
    <property type="entry name" value="Aldolase class I"/>
    <property type="match status" value="1"/>
</dbReference>
<comment type="pathway">
    <text evidence="2 9">Amino-acid biosynthesis; L-tryptophan biosynthesis; L-tryptophan from chorismate: step 5/5.</text>
</comment>
<comment type="similarity">
    <text evidence="9 10">Belongs to the TrpA family.</text>
</comment>
<comment type="subunit">
    <text evidence="3 9">Tetramer of two alpha and two beta chains.</text>
</comment>
<evidence type="ECO:0000256" key="8">
    <source>
        <dbReference type="ARBA" id="ARBA00049047"/>
    </source>
</evidence>
<comment type="catalytic activity">
    <reaction evidence="8 9">
        <text>(1S,2R)-1-C-(indol-3-yl)glycerol 3-phosphate + L-serine = D-glyceraldehyde 3-phosphate + L-tryptophan + H2O</text>
        <dbReference type="Rhea" id="RHEA:10532"/>
        <dbReference type="ChEBI" id="CHEBI:15377"/>
        <dbReference type="ChEBI" id="CHEBI:33384"/>
        <dbReference type="ChEBI" id="CHEBI:57912"/>
        <dbReference type="ChEBI" id="CHEBI:58866"/>
        <dbReference type="ChEBI" id="CHEBI:59776"/>
        <dbReference type="EC" id="4.2.1.20"/>
    </reaction>
</comment>
<evidence type="ECO:0000256" key="3">
    <source>
        <dbReference type="ARBA" id="ARBA00011270"/>
    </source>
</evidence>
<gene>
    <name evidence="9 11" type="primary">trpA</name>
    <name evidence="11" type="ORF">APE01nite_16080</name>
</gene>
<evidence type="ECO:0000313" key="11">
    <source>
        <dbReference type="EMBL" id="GEB85811.1"/>
    </source>
</evidence>
<evidence type="ECO:0000256" key="4">
    <source>
        <dbReference type="ARBA" id="ARBA00022605"/>
    </source>
</evidence>
<dbReference type="PANTHER" id="PTHR43406:SF1">
    <property type="entry name" value="TRYPTOPHAN SYNTHASE ALPHA CHAIN, CHLOROPLASTIC"/>
    <property type="match status" value="1"/>
</dbReference>
<dbReference type="FunFam" id="3.20.20.70:FF:000037">
    <property type="entry name" value="Tryptophan synthase alpha chain"/>
    <property type="match status" value="1"/>
</dbReference>
<sequence>MSRIAKRFSDLAAEGRGALIPYLEAYDPDRETSLALLRAMPAAGADLIEVGIPFSDPSADGPVIQAAALRGLKAGATLAGVLGMVSAFREGDAHTPVILMGYVNPVESYGYERFCKDAVAAGVDGVVLVDLPPEEADVIEAPAKAAGLDIIRLVAPTTTPERLGYVLSHASGFVYYVSIAGITGTRTASAGDLRAAIPRVRAATSLPVAVGFGVRTPEQAAQAASIADGAVVASVLIETLAGTLDAQGHATDATLPTVLEQIGALATAVRAAGRQAA</sequence>
<feature type="active site" description="Proton acceptor" evidence="9">
    <location>
        <position position="49"/>
    </location>
</feature>
<protein>
    <recommendedName>
        <fullName evidence="9">Tryptophan synthase alpha chain</fullName>
        <ecNumber evidence="9">4.2.1.20</ecNumber>
    </recommendedName>
</protein>
<dbReference type="GO" id="GO:0005829">
    <property type="term" value="C:cytosol"/>
    <property type="evidence" value="ECO:0007669"/>
    <property type="project" value="TreeGrafter"/>
</dbReference>
<dbReference type="HAMAP" id="MF_00131">
    <property type="entry name" value="Trp_synth_alpha"/>
    <property type="match status" value="1"/>
</dbReference>
<comment type="function">
    <text evidence="1 9">The alpha subunit is responsible for the aldol cleavage of indoleglycerol phosphate to indole and glyceraldehyde 3-phosphate.</text>
</comment>
<dbReference type="PANTHER" id="PTHR43406">
    <property type="entry name" value="TRYPTOPHAN SYNTHASE, ALPHA CHAIN"/>
    <property type="match status" value="1"/>
</dbReference>
<dbReference type="UniPathway" id="UPA00035">
    <property type="reaction ID" value="UER00044"/>
</dbReference>
<dbReference type="Proteomes" id="UP000317730">
    <property type="component" value="Unassembled WGS sequence"/>
</dbReference>
<keyword evidence="5 9" id="KW-0822">Tryptophan biosynthesis</keyword>
<dbReference type="EMBL" id="BJMV01000007">
    <property type="protein sequence ID" value="GEB85811.1"/>
    <property type="molecule type" value="Genomic_DNA"/>
</dbReference>
<evidence type="ECO:0000256" key="5">
    <source>
        <dbReference type="ARBA" id="ARBA00022822"/>
    </source>
</evidence>
<dbReference type="CDD" id="cd04724">
    <property type="entry name" value="Tryptophan_synthase_alpha"/>
    <property type="match status" value="1"/>
</dbReference>
<dbReference type="OrthoDB" id="9804578at2"/>
<organism evidence="11 12">
    <name type="scientific">Acetobacter peroxydans</name>
    <dbReference type="NCBI Taxonomy" id="104098"/>
    <lineage>
        <taxon>Bacteria</taxon>
        <taxon>Pseudomonadati</taxon>
        <taxon>Pseudomonadota</taxon>
        <taxon>Alphaproteobacteria</taxon>
        <taxon>Acetobacterales</taxon>
        <taxon>Acetobacteraceae</taxon>
        <taxon>Acetobacter</taxon>
    </lineage>
</organism>
<proteinExistence type="inferred from homology"/>
<dbReference type="EC" id="4.2.1.20" evidence="9"/>
<evidence type="ECO:0000256" key="9">
    <source>
        <dbReference type="HAMAP-Rule" id="MF_00131"/>
    </source>
</evidence>
<keyword evidence="4 9" id="KW-0028">Amino-acid biosynthesis</keyword>
<dbReference type="InterPro" id="IPR002028">
    <property type="entry name" value="Trp_synthase_suA"/>
</dbReference>
<dbReference type="InterPro" id="IPR011060">
    <property type="entry name" value="RibuloseP-bd_barrel"/>
</dbReference>